<comment type="caution">
    <text evidence="2">The sequence shown here is derived from an EMBL/GenBank/DDBJ whole genome shotgun (WGS) entry which is preliminary data.</text>
</comment>
<feature type="region of interest" description="Disordered" evidence="1">
    <location>
        <begin position="48"/>
        <end position="69"/>
    </location>
</feature>
<evidence type="ECO:0000313" key="3">
    <source>
        <dbReference type="Proteomes" id="UP000187151"/>
    </source>
</evidence>
<keyword evidence="3" id="KW-1185">Reference proteome</keyword>
<evidence type="ECO:0000256" key="1">
    <source>
        <dbReference type="SAM" id="MobiDB-lite"/>
    </source>
</evidence>
<protein>
    <recommendedName>
        <fullName evidence="4">Secreted protein</fullName>
    </recommendedName>
</protein>
<organism evidence="2 3">
    <name type="scientific">Streptomyces amritsarensis</name>
    <dbReference type="NCBI Taxonomy" id="681158"/>
    <lineage>
        <taxon>Bacteria</taxon>
        <taxon>Bacillati</taxon>
        <taxon>Actinomycetota</taxon>
        <taxon>Actinomycetes</taxon>
        <taxon>Kitasatosporales</taxon>
        <taxon>Streptomycetaceae</taxon>
        <taxon>Streptomyces</taxon>
    </lineage>
</organism>
<evidence type="ECO:0000313" key="2">
    <source>
        <dbReference type="EMBL" id="OLZ46255.1"/>
    </source>
</evidence>
<gene>
    <name evidence="2" type="ORF">AVW11_34290</name>
</gene>
<reference evidence="2 3" key="1">
    <citation type="submission" date="2016-01" db="EMBL/GenBank/DDBJ databases">
        <title>Streptomyces amritsarensis strain MTCC 11845 genome sequencing and assembly.</title>
        <authorList>
            <person name="Sharma D."/>
            <person name="Nair G.R."/>
            <person name="Kaur G."/>
            <person name="Manhas R.K."/>
            <person name="Mayilraj S."/>
        </authorList>
    </citation>
    <scope>NUCLEOTIDE SEQUENCE [LARGE SCALE GENOMIC DNA]</scope>
    <source>
        <strain evidence="2 3">MTCC 11845</strain>
    </source>
</reference>
<proteinExistence type="predicted"/>
<dbReference type="EMBL" id="MQUR01000155">
    <property type="protein sequence ID" value="OLZ46255.1"/>
    <property type="molecule type" value="Genomic_DNA"/>
</dbReference>
<dbReference type="Proteomes" id="UP000187151">
    <property type="component" value="Unassembled WGS sequence"/>
</dbReference>
<evidence type="ECO:0008006" key="4">
    <source>
        <dbReference type="Google" id="ProtNLM"/>
    </source>
</evidence>
<name>A0ABX3FVM6_9ACTN</name>
<accession>A0ABX3FVM6</accession>
<sequence length="69" mass="8297">MWFFLAPLVLIVVLACWVDWRARRRRGRVRDGTAMWRDVRDARRDARAWEAGSLGHSGEDTSWMRRRRP</sequence>